<protein>
    <submittedName>
        <fullName evidence="1">Uncharacterized protein</fullName>
    </submittedName>
</protein>
<proteinExistence type="predicted"/>
<name>A0A0E9X535_ANGAN</name>
<dbReference type="EMBL" id="GBXM01011582">
    <property type="protein sequence ID" value="JAH96995.1"/>
    <property type="molecule type" value="Transcribed_RNA"/>
</dbReference>
<organism evidence="1">
    <name type="scientific">Anguilla anguilla</name>
    <name type="common">European freshwater eel</name>
    <name type="synonym">Muraena anguilla</name>
    <dbReference type="NCBI Taxonomy" id="7936"/>
    <lineage>
        <taxon>Eukaryota</taxon>
        <taxon>Metazoa</taxon>
        <taxon>Chordata</taxon>
        <taxon>Craniata</taxon>
        <taxon>Vertebrata</taxon>
        <taxon>Euteleostomi</taxon>
        <taxon>Actinopterygii</taxon>
        <taxon>Neopterygii</taxon>
        <taxon>Teleostei</taxon>
        <taxon>Anguilliformes</taxon>
        <taxon>Anguillidae</taxon>
        <taxon>Anguilla</taxon>
    </lineage>
</organism>
<accession>A0A0E9X535</accession>
<reference evidence="1" key="2">
    <citation type="journal article" date="2015" name="Fish Shellfish Immunol.">
        <title>Early steps in the European eel (Anguilla anguilla)-Vibrio vulnificus interaction in the gills: Role of the RtxA13 toxin.</title>
        <authorList>
            <person name="Callol A."/>
            <person name="Pajuelo D."/>
            <person name="Ebbesson L."/>
            <person name="Teles M."/>
            <person name="MacKenzie S."/>
            <person name="Amaro C."/>
        </authorList>
    </citation>
    <scope>NUCLEOTIDE SEQUENCE</scope>
</reference>
<sequence length="76" mass="8751">MSASLWFHKHSSRTSTLISILIEHVVHRNSELLPPKRAMLINTNDRSVDSQSECAICYLCTVYSCERDTKYGYVFP</sequence>
<reference evidence="1" key="1">
    <citation type="submission" date="2014-11" db="EMBL/GenBank/DDBJ databases">
        <authorList>
            <person name="Amaro Gonzalez C."/>
        </authorList>
    </citation>
    <scope>NUCLEOTIDE SEQUENCE</scope>
</reference>
<evidence type="ECO:0000313" key="1">
    <source>
        <dbReference type="EMBL" id="JAH96995.1"/>
    </source>
</evidence>
<dbReference type="AlphaFoldDB" id="A0A0E9X535"/>